<dbReference type="OrthoDB" id="673254at2"/>
<dbReference type="RefSeq" id="WP_139332254.1">
    <property type="nucleotide sequence ID" value="NZ_FTMG01000003.1"/>
</dbReference>
<organism evidence="3 5">
    <name type="scientific">Mucilaginibacter lappiensis</name>
    <dbReference type="NCBI Taxonomy" id="354630"/>
    <lineage>
        <taxon>Bacteria</taxon>
        <taxon>Pseudomonadati</taxon>
        <taxon>Bacteroidota</taxon>
        <taxon>Sphingobacteriia</taxon>
        <taxon>Sphingobacteriales</taxon>
        <taxon>Sphingobacteriaceae</taxon>
        <taxon>Mucilaginibacter</taxon>
    </lineage>
</organism>
<evidence type="ECO:0000313" key="5">
    <source>
        <dbReference type="Proteomes" id="UP000548326"/>
    </source>
</evidence>
<evidence type="ECO:0000256" key="1">
    <source>
        <dbReference type="SAM" id="SignalP"/>
    </source>
</evidence>
<keyword evidence="4" id="KW-1185">Reference proteome</keyword>
<feature type="chain" id="PRO_5044563088" description="Lipoprotein" evidence="1">
    <location>
        <begin position="22"/>
        <end position="225"/>
    </location>
</feature>
<evidence type="ECO:0000313" key="3">
    <source>
        <dbReference type="EMBL" id="MBB6127235.1"/>
    </source>
</evidence>
<feature type="signal peptide" evidence="1">
    <location>
        <begin position="1"/>
        <end position="21"/>
    </location>
</feature>
<evidence type="ECO:0008006" key="6">
    <source>
        <dbReference type="Google" id="ProtNLM"/>
    </source>
</evidence>
<comment type="caution">
    <text evidence="3">The sequence shown here is derived from an EMBL/GenBank/DDBJ whole genome shotgun (WGS) entry which is preliminary data.</text>
</comment>
<accession>A0A1N6VKU2</accession>
<protein>
    <recommendedName>
        <fullName evidence="6">Lipoprotein</fullName>
    </recommendedName>
</protein>
<keyword evidence="1" id="KW-0732">Signal</keyword>
<dbReference type="AlphaFoldDB" id="A0A1N6VKU2"/>
<evidence type="ECO:0000313" key="2">
    <source>
        <dbReference type="EMBL" id="MBB6109171.1"/>
    </source>
</evidence>
<gene>
    <name evidence="3" type="ORF">HDF22_001341</name>
    <name evidence="2" type="ORF">HDF23_001914</name>
</gene>
<dbReference type="PROSITE" id="PS51257">
    <property type="entry name" value="PROKAR_LIPOPROTEIN"/>
    <property type="match status" value="1"/>
</dbReference>
<name>A0A1N6VKU2_9SPHI</name>
<dbReference type="Proteomes" id="UP000548326">
    <property type="component" value="Unassembled WGS sequence"/>
</dbReference>
<reference evidence="4 5" key="1">
    <citation type="submission" date="2020-08" db="EMBL/GenBank/DDBJ databases">
        <title>Genomic Encyclopedia of Type Strains, Phase IV (KMG-V): Genome sequencing to study the core and pangenomes of soil and plant-associated prokaryotes.</title>
        <authorList>
            <person name="Whitman W."/>
        </authorList>
    </citation>
    <scope>NUCLEOTIDE SEQUENCE [LARGE SCALE GENOMIC DNA]</scope>
    <source>
        <strain evidence="2 4">ANJLi2</strain>
        <strain evidence="3 5">MP601</strain>
    </source>
</reference>
<sequence length="225" mass="24236">MKNFLALLCLLSAMMVISCSKSDKVNPSPQDILNKKISDILPQKYIDTLAKLGLVVNQGTTPPNVEGAFRIAPLILKNSNIKTDYTGQVFHDASVKFFEQSTSDFGIKLVGKFFLNAADTSITTAISGSGNNFTVYGKVKSVSADKSKYAYFGILLSGTKDGTSLKNVTYGIINIDNTNGTGVFINEGQGRVAYDQDGVSESINFDAVSSFKNGERVFLTTPSKP</sequence>
<dbReference type="Proteomes" id="UP000541583">
    <property type="component" value="Unassembled WGS sequence"/>
</dbReference>
<proteinExistence type="predicted"/>
<dbReference type="EMBL" id="JACHCB010000003">
    <property type="protein sequence ID" value="MBB6109171.1"/>
    <property type="molecule type" value="Genomic_DNA"/>
</dbReference>
<evidence type="ECO:0000313" key="4">
    <source>
        <dbReference type="Proteomes" id="UP000541583"/>
    </source>
</evidence>
<dbReference type="EMBL" id="JACHCA010000003">
    <property type="protein sequence ID" value="MBB6127235.1"/>
    <property type="molecule type" value="Genomic_DNA"/>
</dbReference>